<evidence type="ECO:0000313" key="1">
    <source>
        <dbReference type="EMBL" id="JAP10661.1"/>
    </source>
</evidence>
<dbReference type="SUPFAM" id="SSF110857">
    <property type="entry name" value="Gamma-glutamyl cyclotransferase-like"/>
    <property type="match status" value="1"/>
</dbReference>
<protein>
    <submittedName>
        <fullName evidence="1">Putative ovule protein</fullName>
    </submittedName>
</protein>
<dbReference type="EMBL" id="GEDG01032726">
    <property type="protein sequence ID" value="JAP10661.1"/>
    <property type="molecule type" value="Transcribed_RNA"/>
</dbReference>
<dbReference type="Gene3D" id="3.10.490.10">
    <property type="entry name" value="Gamma-glutamyl cyclotransferase-like"/>
    <property type="match status" value="1"/>
</dbReference>
<reference evidence="1" key="1">
    <citation type="submission" date="2015-12" db="EMBL/GenBank/DDBJ databases">
        <title>Gene expression during late stages of embryo sac development: a critical building block for successful pollen-pistil interactions.</title>
        <authorList>
            <person name="Liu Y."/>
            <person name="Joly V."/>
            <person name="Sabar M."/>
            <person name="Matton D.P."/>
        </authorList>
    </citation>
    <scope>NUCLEOTIDE SEQUENCE</scope>
</reference>
<dbReference type="AlphaFoldDB" id="A0A0V0GR81"/>
<dbReference type="InterPro" id="IPR036568">
    <property type="entry name" value="GGCT-like_sf"/>
</dbReference>
<accession>A0A0V0GR81</accession>
<sequence length="74" mass="7989">MENLIDGGNVVFVGEYTTVETFPLACGPYGIPIPDQHPRIGSPGPGQLYKVNNSGLGPMDDLEGIEIGHYRDCR</sequence>
<name>A0A0V0GR81_SOLCH</name>
<organism evidence="1">
    <name type="scientific">Solanum chacoense</name>
    <name type="common">Chaco potato</name>
    <dbReference type="NCBI Taxonomy" id="4108"/>
    <lineage>
        <taxon>Eukaryota</taxon>
        <taxon>Viridiplantae</taxon>
        <taxon>Streptophyta</taxon>
        <taxon>Embryophyta</taxon>
        <taxon>Tracheophyta</taxon>
        <taxon>Spermatophyta</taxon>
        <taxon>Magnoliopsida</taxon>
        <taxon>eudicotyledons</taxon>
        <taxon>Gunneridae</taxon>
        <taxon>Pentapetalae</taxon>
        <taxon>asterids</taxon>
        <taxon>lamiids</taxon>
        <taxon>Solanales</taxon>
        <taxon>Solanaceae</taxon>
        <taxon>Solanoideae</taxon>
        <taxon>Solaneae</taxon>
        <taxon>Solanum</taxon>
    </lineage>
</organism>
<proteinExistence type="predicted"/>